<sequence>MPPLWTRARPDFQARQWPARKGACTEGPSASRENGRPPRLRSASPCTHHCATAWKRSSQFGNAGEKQADPAFRTSGPPFQVPDASACPPPPQRFLPPSACSVLPPSRLPGCALPLRPRWQETGCAGPASGSPPQRPSLPEDVSAASRHSARRCGGRRSSSDRKTAPTQPGLGALGVCTPGVQTPEWGGGGRTGRQTEFRSLQAAVVQSRGTAEQSRDSSRALSVQTILHECNLDLDGQAWWMQASPRSAFERSTLHKQGSTSVQVDGDFRGSLPPTSPASPLLYSDQPASPSCGTQSFPVLSYLSHPPLPNELALSDFPFLRHQGSSQSGDTLQYHVHPETLLHEAESTRTWASPLIHCMHCRTPPSSLHHSLSPSARASPGSHVSSVSSCPPVSPLNPPSSAKSLRSPPPAAEASSVLGTPSGEPRPPPPHLLPPPPLQLSRHLDSPEAARSRSALSSSSFALALAAASSLSSSLLLPLSPAGTKGSGSPSFPAVRSSAALDRETSAPLSGASGAVFADPHCPSRKARGVPSKRPASSPFRQKRELRVNSRDEKEGEGDANRVTCQPSRFDSLRSSVHGKKSKLAQAELHNDSVSIQSRRARERPGEDSRRGFSSLVTDEESSCACVSRSHTSRHDEREGDPRHPAVFDGASEANRGAREDNPPFSLPKLGLPTLEQRRKRVGERLRLDVPAPSVSKLARESATGTEGDKSGVVSSLRLPRSFEHREESCEREKDSAGLSCARGCPCAPIASLPRGRRHQSAEQTADSSHPLRCLESVSVFAPARGSESVHAKPGQSRIAPGGRPREGSEANEGPPSDCFRCHIVPIGYEGEADFIQGRRSIEEPSCRGPLPLLSPALPDVSGRDGGGADGEGNREPRRPRRRARQDAETFFSSLRGSSREVRGGVSRRMRRTQRLSPREEETVPRGVLRRFGGPGRCLEKSERAKKGEKKGDTRQSWTEEKEDKKEMWRVEKRGREQMRQSPPSVSTGCPRDQELPEEKEMREKPAHRSSQGRSEAGQERCSKEKGRQLFDPFARFDIHKHAEAEDVGDGEDPGRSRDKPADSVFLKTVNEATGHTHTCGGVWRANAPSAVFSGAHNEEPRVALSAQTSRSSLKSKQRQVVAQRLRRDAETPCGSSGEDACSAFLRLAVGHSGRGERNEHGERDERGRKSETGSEDLTASAFSQGPSSFVSSLSNEALCTAELTRNTVDPRKALPLSASAAWPLSPSVSGVEARSSPSKPGDESDAQLASYAFADCLELFEHPLMWGVSSQRADASPRFDLTASRSRSRGSDRGDSFDAERERGTSCRFLRRTRVSVSASFWGCVEETAEKGKEAFAGTKENRDQGDMGDEGAAEGARREEVEYPSLASAVERRMSIHERRGGWSQINPSGGLVDCVRKTGDQTRGQRCENCAAFASPVAEDFDVSEGRREVERRAQGNEDACLRTFTGARNSQRDLEELLKVLGLSECIGRFGDSPRSKQRRARRKKLSAGETAASIRESRKDKREFFDWWVQEERSGQTETMRPESTESSFTGVDAHPSTEMARYEGRSIQREGSGARKRSFSPSPSSSSSSGIDLLSPLGKWVAAEKQSENDEETETKAQDEKDEQEKEDEKDEQENTEGVSGFAERSGSDICHSLHSSACSSPRSEVMYPVLRTRKSTFTESLSSANAAVPGDSRGHVAYVAWWPTAHEHLLSVFAETNVSPGTLGVGLYAEKRGTTQGVTPEAVQTEILRKQLATLRLNGIQYVLRSGSGLACFVGFFTEAHRDAFLSYYGSTEAVGSLNQPPKWLCDICLACVLALSSLSASLEAFPRAGADRTDKRSRAPASPFRVPARALWPSEALPHATAVARRAWRGLRRGGFEDVIMAPAALASDDAALVTPGGLPVEDARGTGVTLAPPCLGVFLSWLPFSLWEGGQRQAAGVLNERLQRLLHFKSRRLQFLPSGGAQLEFDSPAYATEFLKHYGGPADCLRTQRFIDHFFPTLNLFVNPTERLTASLSIFQLASYPLLSALPCLAAIPEDPLLCMQTDRSRLAPSRCSDEERVTEENAVEAQPLEATERERGRFQCKPEVSSGIPTACAAAITPRREKARQATRRLGAWEENKASNINEEVPRTPQLRGGEDQRAERCGATETLEARNRRRKGRRGGKRPRTRGDDKHDTDGSAAQKRHTKEESSDVESFGDSGRGGDRGNRKPTDKTPAGHTETSARYTRQSSFSSSGERVYPRSGKEVFSSFSSSSLSSSSSVSASAASSSSSSLSASSFSFSGLPSRAASPSLLSRPASPGGEWWGQPAGRGEETVPFSSSSLGSDVAVRAETKASKAPHVHPPGSRKRQSFSSRRFFSRDTRRGMNRASSPLVPIPSTSLSSDSSLSLSPPTSPRGFPSGPPLSAMLHAV</sequence>
<feature type="region of interest" description="Disordered" evidence="1">
    <location>
        <begin position="1154"/>
        <end position="1190"/>
    </location>
</feature>
<feature type="region of interest" description="Disordered" evidence="1">
    <location>
        <begin position="253"/>
        <end position="290"/>
    </location>
</feature>
<feature type="region of interest" description="Disordered" evidence="1">
    <location>
        <begin position="1518"/>
        <end position="1634"/>
    </location>
</feature>
<feature type="region of interest" description="Disordered" evidence="1">
    <location>
        <begin position="1279"/>
        <end position="1304"/>
    </location>
</feature>
<feature type="compositionally biased region" description="Low complexity" evidence="1">
    <location>
        <begin position="1566"/>
        <end position="1576"/>
    </location>
</feature>
<dbReference type="Proteomes" id="UP000028837">
    <property type="component" value="Unassembled WGS sequence"/>
</dbReference>
<feature type="compositionally biased region" description="Acidic residues" evidence="1">
    <location>
        <begin position="1607"/>
        <end position="1622"/>
    </location>
</feature>
<dbReference type="VEuPathDB" id="ToxoDB:TGDOM2_312875"/>
<evidence type="ECO:0000313" key="3">
    <source>
        <dbReference type="Proteomes" id="UP000028837"/>
    </source>
</evidence>
<feature type="compositionally biased region" description="Low complexity" evidence="1">
    <location>
        <begin position="2365"/>
        <end position="2379"/>
    </location>
</feature>
<feature type="region of interest" description="Disordered" evidence="1">
    <location>
        <begin position="2089"/>
        <end position="2399"/>
    </location>
</feature>
<feature type="compositionally biased region" description="Basic and acidic residues" evidence="1">
    <location>
        <begin position="1155"/>
        <end position="1174"/>
    </location>
</feature>
<feature type="compositionally biased region" description="Low complexity" evidence="1">
    <location>
        <begin position="367"/>
        <end position="392"/>
    </location>
</feature>
<reference evidence="2 3" key="1">
    <citation type="submission" date="2014-02" db="EMBL/GenBank/DDBJ databases">
        <authorList>
            <person name="Sibley D."/>
            <person name="Venepally P."/>
            <person name="Karamycheva S."/>
            <person name="Hadjithomas M."/>
            <person name="Khan A."/>
            <person name="Brunk B."/>
            <person name="Roos D."/>
            <person name="Caler E."/>
            <person name="Lorenzi H."/>
        </authorList>
    </citation>
    <scope>NUCLEOTIDE SEQUENCE [LARGE SCALE GENOMIC DNA]</scope>
    <source>
        <strain evidence="2 3">GAB2-2007-GAL-DOM2</strain>
    </source>
</reference>
<feature type="compositionally biased region" description="Basic and acidic residues" evidence="1">
    <location>
        <begin position="2190"/>
        <end position="2201"/>
    </location>
</feature>
<protein>
    <submittedName>
        <fullName evidence="2">Uncharacterized protein</fullName>
    </submittedName>
</protein>
<feature type="compositionally biased region" description="Polar residues" evidence="1">
    <location>
        <begin position="2208"/>
        <end position="2224"/>
    </location>
</feature>
<feature type="compositionally biased region" description="Basic and acidic residues" evidence="1">
    <location>
        <begin position="634"/>
        <end position="647"/>
    </location>
</feature>
<feature type="compositionally biased region" description="Basic and acidic residues" evidence="1">
    <location>
        <begin position="1291"/>
        <end position="1304"/>
    </location>
</feature>
<feature type="region of interest" description="Disordered" evidence="1">
    <location>
        <begin position="2040"/>
        <end position="2066"/>
    </location>
</feature>
<gene>
    <name evidence="2" type="ORF">TGDOM2_312875</name>
</gene>
<proteinExistence type="predicted"/>
<feature type="compositionally biased region" description="Basic residues" evidence="1">
    <location>
        <begin position="2143"/>
        <end position="2156"/>
    </location>
</feature>
<feature type="region of interest" description="Disordered" evidence="1">
    <location>
        <begin position="786"/>
        <end position="820"/>
    </location>
</feature>
<feature type="compositionally biased region" description="Basic and acidic residues" evidence="1">
    <location>
        <begin position="2124"/>
        <end position="2142"/>
    </location>
</feature>
<name>A0A086KI57_TOXGO</name>
<organism evidence="2 3">
    <name type="scientific">Toxoplasma gondii GAB2-2007-GAL-DOM2</name>
    <dbReference type="NCBI Taxonomy" id="1130820"/>
    <lineage>
        <taxon>Eukaryota</taxon>
        <taxon>Sar</taxon>
        <taxon>Alveolata</taxon>
        <taxon>Apicomplexa</taxon>
        <taxon>Conoidasida</taxon>
        <taxon>Coccidia</taxon>
        <taxon>Eucoccidiorida</taxon>
        <taxon>Eimeriorina</taxon>
        <taxon>Sarcocystidae</taxon>
        <taxon>Toxoplasma</taxon>
    </lineage>
</organism>
<feature type="compositionally biased region" description="Basic and acidic residues" evidence="1">
    <location>
        <begin position="1018"/>
        <end position="1046"/>
    </location>
</feature>
<evidence type="ECO:0000313" key="2">
    <source>
        <dbReference type="EMBL" id="KFG44075.1"/>
    </source>
</evidence>
<feature type="compositionally biased region" description="Polar residues" evidence="1">
    <location>
        <begin position="1177"/>
        <end position="1190"/>
    </location>
</feature>
<feature type="compositionally biased region" description="Basic and acidic residues" evidence="1">
    <location>
        <begin position="993"/>
        <end position="1008"/>
    </location>
</feature>
<feature type="region of interest" description="Disordered" evidence="1">
    <location>
        <begin position="112"/>
        <end position="194"/>
    </location>
</feature>
<evidence type="ECO:0000256" key="1">
    <source>
        <dbReference type="SAM" id="MobiDB-lite"/>
    </source>
</evidence>
<feature type="region of interest" description="Disordered" evidence="1">
    <location>
        <begin position="1"/>
        <end position="99"/>
    </location>
</feature>
<feature type="compositionally biased region" description="Basic and acidic residues" evidence="1">
    <location>
        <begin position="2157"/>
        <end position="2166"/>
    </location>
</feature>
<feature type="region of interest" description="Disordered" evidence="1">
    <location>
        <begin position="480"/>
        <end position="675"/>
    </location>
</feature>
<feature type="compositionally biased region" description="Polar residues" evidence="1">
    <location>
        <begin position="564"/>
        <end position="576"/>
    </location>
</feature>
<feature type="compositionally biased region" description="Basic and acidic residues" evidence="1">
    <location>
        <begin position="543"/>
        <end position="561"/>
    </location>
</feature>
<feature type="region of interest" description="Disordered" evidence="1">
    <location>
        <begin position="367"/>
        <end position="452"/>
    </location>
</feature>
<feature type="region of interest" description="Disordered" evidence="1">
    <location>
        <begin position="837"/>
        <end position="1065"/>
    </location>
</feature>
<feature type="compositionally biased region" description="Basic residues" evidence="1">
    <location>
        <begin position="2325"/>
        <end position="2338"/>
    </location>
</feature>
<dbReference type="EMBL" id="AHZU02000458">
    <property type="protein sequence ID" value="KFG44075.1"/>
    <property type="molecule type" value="Genomic_DNA"/>
</dbReference>
<feature type="compositionally biased region" description="Basic residues" evidence="1">
    <location>
        <begin position="1481"/>
        <end position="1491"/>
    </location>
</feature>
<feature type="compositionally biased region" description="Basic and acidic residues" evidence="1">
    <location>
        <begin position="443"/>
        <end position="452"/>
    </location>
</feature>
<feature type="compositionally biased region" description="Basic and acidic residues" evidence="1">
    <location>
        <begin position="722"/>
        <end position="737"/>
    </location>
</feature>
<dbReference type="OrthoDB" id="10376040at2759"/>
<feature type="region of interest" description="Disordered" evidence="1">
    <location>
        <begin position="1477"/>
        <end position="1504"/>
    </location>
</feature>
<feature type="compositionally biased region" description="Basic and acidic residues" evidence="1">
    <location>
        <begin position="1054"/>
        <end position="1063"/>
    </location>
</feature>
<feature type="region of interest" description="Disordered" evidence="1">
    <location>
        <begin position="1225"/>
        <end position="1247"/>
    </location>
</feature>
<feature type="compositionally biased region" description="Pro residues" evidence="1">
    <location>
        <begin position="425"/>
        <end position="439"/>
    </location>
</feature>
<feature type="region of interest" description="Disordered" evidence="1">
    <location>
        <begin position="694"/>
        <end position="774"/>
    </location>
</feature>
<comment type="caution">
    <text evidence="2">The sequence shown here is derived from an EMBL/GenBank/DDBJ whole genome shotgun (WGS) entry which is preliminary data.</text>
</comment>
<feature type="compositionally biased region" description="Low complexity" evidence="1">
    <location>
        <begin position="2235"/>
        <end position="2290"/>
    </location>
</feature>
<feature type="region of interest" description="Disordered" evidence="1">
    <location>
        <begin position="1340"/>
        <end position="1362"/>
    </location>
</feature>
<accession>A0A086KI57</accession>
<feature type="compositionally biased region" description="Basic and acidic residues" evidence="1">
    <location>
        <begin position="1518"/>
        <end position="1530"/>
    </location>
</feature>
<feature type="compositionally biased region" description="Basic and acidic residues" evidence="1">
    <location>
        <begin position="939"/>
        <end position="980"/>
    </location>
</feature>